<feature type="transmembrane region" description="Helical" evidence="1">
    <location>
        <begin position="57"/>
        <end position="79"/>
    </location>
</feature>
<proteinExistence type="predicted"/>
<dbReference type="STRING" id="687842.ASU31_25265"/>
<evidence type="ECO:0000313" key="3">
    <source>
        <dbReference type="Proteomes" id="UP000051950"/>
    </source>
</evidence>
<feature type="transmembrane region" description="Helical" evidence="1">
    <location>
        <begin position="25"/>
        <end position="45"/>
    </location>
</feature>
<dbReference type="EMBL" id="LMZQ01000050">
    <property type="protein sequence ID" value="KRT13324.1"/>
    <property type="molecule type" value="Genomic_DNA"/>
</dbReference>
<evidence type="ECO:0000256" key="1">
    <source>
        <dbReference type="SAM" id="Phobius"/>
    </source>
</evidence>
<sequence length="259" mass="29697">MNDIFNWKRFIALFKKHSAENYKTYLMSIGVLIGVLTLILSFITYTSDGHIGVFQQGIIFLNIMIFSGTIFTSMIFADLGSRKKAIPILTLPVSHLEKYLVAWLYSFVVFQLVYVGCFYAVDYIVLYAGNVGISDKNNMVNIFSTDDPFWIAFPQFAVLQAICFIGAIYFERLHFIKTAFLFFLFILFLSVFNTMLLNWIFGFKVDKGIPFSSVGITEAGHFWFIRRDHLGDAVVFASLVLVCGLLWLGSYFRLKEKQV</sequence>
<feature type="transmembrane region" description="Helical" evidence="1">
    <location>
        <begin position="233"/>
        <end position="254"/>
    </location>
</feature>
<comment type="caution">
    <text evidence="2">The sequence shown here is derived from an EMBL/GenBank/DDBJ whole genome shotgun (WGS) entry which is preliminary data.</text>
</comment>
<keyword evidence="3" id="KW-1185">Reference proteome</keyword>
<dbReference type="RefSeq" id="WP_057935018.1">
    <property type="nucleotide sequence ID" value="NZ_LMZQ01000050.1"/>
</dbReference>
<keyword evidence="1" id="KW-0472">Membrane</keyword>
<evidence type="ECO:0000313" key="2">
    <source>
        <dbReference type="EMBL" id="KRT13324.1"/>
    </source>
</evidence>
<organism evidence="2 3">
    <name type="scientific">Pedobacter ginsenosidimutans</name>
    <dbReference type="NCBI Taxonomy" id="687842"/>
    <lineage>
        <taxon>Bacteria</taxon>
        <taxon>Pseudomonadati</taxon>
        <taxon>Bacteroidota</taxon>
        <taxon>Sphingobacteriia</taxon>
        <taxon>Sphingobacteriales</taxon>
        <taxon>Sphingobacteriaceae</taxon>
        <taxon>Pedobacter</taxon>
    </lineage>
</organism>
<reference evidence="2 3" key="1">
    <citation type="submission" date="2015-11" db="EMBL/GenBank/DDBJ databases">
        <title>Sequence of Pedobacter ginsenosidimutans.</title>
        <authorList>
            <person name="Carson E."/>
            <person name="Keyser V."/>
            <person name="Newman J."/>
            <person name="Miller J."/>
        </authorList>
    </citation>
    <scope>NUCLEOTIDE SEQUENCE [LARGE SCALE GENOMIC DNA]</scope>
    <source>
        <strain evidence="2 3">KACC 14530</strain>
    </source>
</reference>
<keyword evidence="1" id="KW-0812">Transmembrane</keyword>
<dbReference type="OrthoDB" id="1523880at2"/>
<dbReference type="Proteomes" id="UP000051950">
    <property type="component" value="Unassembled WGS sequence"/>
</dbReference>
<gene>
    <name evidence="2" type="ORF">ASU31_25265</name>
</gene>
<protein>
    <submittedName>
        <fullName evidence="2">Uncharacterized protein</fullName>
    </submittedName>
</protein>
<accession>A0A0T5VHI6</accession>
<dbReference type="AlphaFoldDB" id="A0A0T5VHI6"/>
<name>A0A0T5VHI6_9SPHI</name>
<feature type="transmembrane region" description="Helical" evidence="1">
    <location>
        <begin position="100"/>
        <end position="129"/>
    </location>
</feature>
<feature type="transmembrane region" description="Helical" evidence="1">
    <location>
        <begin position="179"/>
        <end position="201"/>
    </location>
</feature>
<keyword evidence="1" id="KW-1133">Transmembrane helix</keyword>
<feature type="transmembrane region" description="Helical" evidence="1">
    <location>
        <begin position="149"/>
        <end position="170"/>
    </location>
</feature>